<dbReference type="SUPFAM" id="SSF81901">
    <property type="entry name" value="HCP-like"/>
    <property type="match status" value="1"/>
</dbReference>
<dbReference type="GO" id="GO:0046813">
    <property type="term" value="P:receptor-mediated virion attachment to host cell"/>
    <property type="evidence" value="ECO:0007669"/>
    <property type="project" value="TreeGrafter"/>
</dbReference>
<dbReference type="Pfam" id="PF13371">
    <property type="entry name" value="TPR_9"/>
    <property type="match status" value="1"/>
</dbReference>
<gene>
    <name evidence="5" type="ORF">GF339_21495</name>
</gene>
<feature type="repeat" description="TPR" evidence="3">
    <location>
        <begin position="419"/>
        <end position="452"/>
    </location>
</feature>
<feature type="transmembrane region" description="Helical" evidence="4">
    <location>
        <begin position="21"/>
        <end position="39"/>
    </location>
</feature>
<evidence type="ECO:0000256" key="4">
    <source>
        <dbReference type="SAM" id="Phobius"/>
    </source>
</evidence>
<dbReference type="SMART" id="SM00028">
    <property type="entry name" value="TPR"/>
    <property type="match status" value="10"/>
</dbReference>
<name>A0A9D5JZU0_9BACT</name>
<feature type="repeat" description="TPR" evidence="3">
    <location>
        <begin position="487"/>
        <end position="520"/>
    </location>
</feature>
<proteinExistence type="predicted"/>
<evidence type="ECO:0000313" key="6">
    <source>
        <dbReference type="Proteomes" id="UP000649604"/>
    </source>
</evidence>
<dbReference type="InterPro" id="IPR011990">
    <property type="entry name" value="TPR-like_helical_dom_sf"/>
</dbReference>
<feature type="repeat" description="TPR" evidence="3">
    <location>
        <begin position="385"/>
        <end position="418"/>
    </location>
</feature>
<dbReference type="Proteomes" id="UP000649604">
    <property type="component" value="Unassembled WGS sequence"/>
</dbReference>
<evidence type="ECO:0000313" key="5">
    <source>
        <dbReference type="EMBL" id="MBD3327175.1"/>
    </source>
</evidence>
<dbReference type="GO" id="GO:0009279">
    <property type="term" value="C:cell outer membrane"/>
    <property type="evidence" value="ECO:0007669"/>
    <property type="project" value="TreeGrafter"/>
</dbReference>
<feature type="repeat" description="TPR" evidence="3">
    <location>
        <begin position="198"/>
        <end position="231"/>
    </location>
</feature>
<feature type="repeat" description="TPR" evidence="3">
    <location>
        <begin position="351"/>
        <end position="384"/>
    </location>
</feature>
<dbReference type="EMBL" id="WJJP01000699">
    <property type="protein sequence ID" value="MBD3327175.1"/>
    <property type="molecule type" value="Genomic_DNA"/>
</dbReference>
<dbReference type="PROSITE" id="PS50005">
    <property type="entry name" value="TPR"/>
    <property type="match status" value="9"/>
</dbReference>
<reference evidence="5" key="1">
    <citation type="submission" date="2019-11" db="EMBL/GenBank/DDBJ databases">
        <title>Microbial mats filling the niche in hypersaline microbial mats.</title>
        <authorList>
            <person name="Wong H.L."/>
            <person name="Macleod F.I."/>
            <person name="White R.A. III"/>
            <person name="Burns B.P."/>
        </authorList>
    </citation>
    <scope>NUCLEOTIDE SEQUENCE</scope>
    <source>
        <strain evidence="5">Rbin_158</strain>
    </source>
</reference>
<dbReference type="PANTHER" id="PTHR44858">
    <property type="entry name" value="TETRATRICOPEPTIDE REPEAT PROTEIN 6"/>
    <property type="match status" value="1"/>
</dbReference>
<keyword evidence="2 3" id="KW-0802">TPR repeat</keyword>
<feature type="repeat" description="TPR" evidence="3">
    <location>
        <begin position="283"/>
        <end position="316"/>
    </location>
</feature>
<feature type="repeat" description="TPR" evidence="3">
    <location>
        <begin position="317"/>
        <end position="350"/>
    </location>
</feature>
<dbReference type="Pfam" id="PF13181">
    <property type="entry name" value="TPR_8"/>
    <property type="match status" value="1"/>
</dbReference>
<feature type="repeat" description="TPR" evidence="3">
    <location>
        <begin position="453"/>
        <end position="486"/>
    </location>
</feature>
<sequence>MSRVCRILTQAWTPLSFAEKLGWILGCLPFFIHLSAPSLRTMEGWIVESRYRDELAIAVGGMIGLIALLTLLSLVTLLLRVKIVAVNPRRRLVSALALLLLGGFHLLHGLGLFYTPPAEYQGAKLPTTAADWYTIGVMYFNQEQYTEALRAYSHAIARDARHAAAYNDRCVSHFHLGQTAQAIADCTRAIALNYTPRSRPYYNLGYIYAHEGDDTQAIAHYTQALALTSHTPPAFISQNSDEPPSNPETSATLAQDYHAAIKRDPQTVLAASQELLRENAENAAAYYYRGLAHYYQARYAAAMEDFEKAVDLNLEQAQVYYQRGTVYAAGEDYALAIQDFDAALDRHLTNADIYFYRGLASYYTDKYIRALQDFEKASTLPPECVAIYFQRGIAHSLSDHSSQALQDFARTLELDPGYLDAYFNRGNVYMRQEDYAQAIAAYDKVLARNPDDAAAYHKRGIAYYYLGDYAKAIQDFDTTLERSPDTTIAYYNRGLAYTARHETTRAIQDFERFLTLNENPDWEEEVRHLLQELQ</sequence>
<dbReference type="InterPro" id="IPR050498">
    <property type="entry name" value="Ycf3"/>
</dbReference>
<dbReference type="InterPro" id="IPR019734">
    <property type="entry name" value="TPR_rpt"/>
</dbReference>
<feature type="repeat" description="TPR" evidence="3">
    <location>
        <begin position="129"/>
        <end position="162"/>
    </location>
</feature>
<dbReference type="Pfam" id="PF07719">
    <property type="entry name" value="TPR_2"/>
    <property type="match status" value="1"/>
</dbReference>
<organism evidence="5 6">
    <name type="scientific">candidate division KSB3 bacterium</name>
    <dbReference type="NCBI Taxonomy" id="2044937"/>
    <lineage>
        <taxon>Bacteria</taxon>
        <taxon>candidate division KSB3</taxon>
    </lineage>
</organism>
<keyword evidence="4" id="KW-0812">Transmembrane</keyword>
<keyword evidence="1" id="KW-0677">Repeat</keyword>
<dbReference type="SUPFAM" id="SSF48452">
    <property type="entry name" value="TPR-like"/>
    <property type="match status" value="1"/>
</dbReference>
<evidence type="ECO:0000256" key="2">
    <source>
        <dbReference type="ARBA" id="ARBA00022803"/>
    </source>
</evidence>
<evidence type="ECO:0000256" key="1">
    <source>
        <dbReference type="ARBA" id="ARBA00022737"/>
    </source>
</evidence>
<feature type="transmembrane region" description="Helical" evidence="4">
    <location>
        <begin position="55"/>
        <end position="80"/>
    </location>
</feature>
<dbReference type="AlphaFoldDB" id="A0A9D5JZU0"/>
<dbReference type="InterPro" id="IPR013105">
    <property type="entry name" value="TPR_2"/>
</dbReference>
<dbReference type="PANTHER" id="PTHR44858:SF1">
    <property type="entry name" value="UDP-N-ACETYLGLUCOSAMINE--PEPTIDE N-ACETYLGLUCOSAMINYLTRANSFERASE SPINDLY-RELATED"/>
    <property type="match status" value="1"/>
</dbReference>
<feature type="transmembrane region" description="Helical" evidence="4">
    <location>
        <begin position="92"/>
        <end position="114"/>
    </location>
</feature>
<dbReference type="PROSITE" id="PS50293">
    <property type="entry name" value="TPR_REGION"/>
    <property type="match status" value="2"/>
</dbReference>
<keyword evidence="4" id="KW-1133">Transmembrane helix</keyword>
<dbReference type="Gene3D" id="1.25.40.10">
    <property type="entry name" value="Tetratricopeptide repeat domain"/>
    <property type="match status" value="5"/>
</dbReference>
<protein>
    <submittedName>
        <fullName evidence="5">Tetratricopeptide repeat protein</fullName>
    </submittedName>
</protein>
<dbReference type="Pfam" id="PF13432">
    <property type="entry name" value="TPR_16"/>
    <property type="match status" value="2"/>
</dbReference>
<accession>A0A9D5JZU0</accession>
<evidence type="ECO:0000256" key="3">
    <source>
        <dbReference type="PROSITE-ProRule" id="PRU00339"/>
    </source>
</evidence>
<keyword evidence="4" id="KW-0472">Membrane</keyword>
<comment type="caution">
    <text evidence="5">The sequence shown here is derived from an EMBL/GenBank/DDBJ whole genome shotgun (WGS) entry which is preliminary data.</text>
</comment>